<protein>
    <submittedName>
        <fullName evidence="4">Putative secreted protein</fullName>
    </submittedName>
</protein>
<dbReference type="InterPro" id="IPR012854">
    <property type="entry name" value="Cu_amine_oxidase-like_N"/>
</dbReference>
<feature type="compositionally biased region" description="Low complexity" evidence="1">
    <location>
        <begin position="222"/>
        <end position="235"/>
    </location>
</feature>
<dbReference type="STRING" id="483937.AMQ84_18685"/>
<dbReference type="Pfam" id="PF07833">
    <property type="entry name" value="Cu_amine_oxidN1"/>
    <property type="match status" value="1"/>
</dbReference>
<dbReference type="PATRIC" id="fig|1073571.4.peg.5854"/>
<evidence type="ECO:0000313" key="5">
    <source>
        <dbReference type="Proteomes" id="UP000033163"/>
    </source>
</evidence>
<dbReference type="SUPFAM" id="SSF55383">
    <property type="entry name" value="Copper amine oxidase, domain N"/>
    <property type="match status" value="2"/>
</dbReference>
<dbReference type="HOGENOM" id="CLU_813397_0_0_9"/>
<sequence length="349" mass="35923">MIVSKAKFPAVALMLLMLIGIAPLTASAPLSASASTVTDSIKVPTMNVKMVFDGVTIQPPAGQYVFMYNNTTYVPLRFMSYALQKSVSWDAKNVKVTVAEPSSSELVVIKEYLMNAGNGSGAATASKNIVLGKVKASYVFSGSAKAVPSGQGSYLLNGSLYVPLRFLSESVGNSISWDQKNKTITAASKSYQEQSPGSANGTGQGNVSAPGATANPTATSKPNATSTPVASAAPGAAGGATGGGSSNGKVSYEAITSETEDRLNALKSEAQSSLGGLALEYFAATDDATRNALKAKGKEQLASFTSSFNSIVADAEQKLNNNGYSTAIIAEYRKAFNDSVQLGLSKLGG</sequence>
<dbReference type="EMBL" id="LN831776">
    <property type="protein sequence ID" value="CQR57852.1"/>
    <property type="molecule type" value="Genomic_DNA"/>
</dbReference>
<evidence type="ECO:0000256" key="2">
    <source>
        <dbReference type="SAM" id="SignalP"/>
    </source>
</evidence>
<evidence type="ECO:0000256" key="1">
    <source>
        <dbReference type="SAM" id="MobiDB-lite"/>
    </source>
</evidence>
<feature type="compositionally biased region" description="Gly residues" evidence="1">
    <location>
        <begin position="236"/>
        <end position="246"/>
    </location>
</feature>
<feature type="signal peptide" evidence="2">
    <location>
        <begin position="1"/>
        <end position="28"/>
    </location>
</feature>
<feature type="chain" id="PRO_5039606383" evidence="2">
    <location>
        <begin position="29"/>
        <end position="349"/>
    </location>
</feature>
<evidence type="ECO:0000313" key="4">
    <source>
        <dbReference type="EMBL" id="CQR57852.1"/>
    </source>
</evidence>
<reference evidence="5" key="1">
    <citation type="submission" date="2015-03" db="EMBL/GenBank/DDBJ databases">
        <authorList>
            <person name="Wibberg D."/>
        </authorList>
    </citation>
    <scope>NUCLEOTIDE SEQUENCE [LARGE SCALE GENOMIC DNA]</scope>
</reference>
<organism evidence="4 5">
    <name type="scientific">Paenibacillus riograndensis SBR5</name>
    <dbReference type="NCBI Taxonomy" id="1073571"/>
    <lineage>
        <taxon>Bacteria</taxon>
        <taxon>Bacillati</taxon>
        <taxon>Bacillota</taxon>
        <taxon>Bacilli</taxon>
        <taxon>Bacillales</taxon>
        <taxon>Paenibacillaceae</taxon>
        <taxon>Paenibacillus</taxon>
        <taxon>Paenibacillus sonchi group</taxon>
    </lineage>
</organism>
<proteinExistence type="predicted"/>
<feature type="region of interest" description="Disordered" evidence="1">
    <location>
        <begin position="187"/>
        <end position="248"/>
    </location>
</feature>
<dbReference type="AlphaFoldDB" id="A0A0E4HE67"/>
<feature type="compositionally biased region" description="Polar residues" evidence="1">
    <location>
        <begin position="187"/>
        <end position="207"/>
    </location>
</feature>
<evidence type="ECO:0000259" key="3">
    <source>
        <dbReference type="Pfam" id="PF07833"/>
    </source>
</evidence>
<dbReference type="Proteomes" id="UP000033163">
    <property type="component" value="Chromosome I"/>
</dbReference>
<dbReference type="KEGG" id="pri:PRIO_5463"/>
<keyword evidence="2" id="KW-0732">Signal</keyword>
<feature type="domain" description="Copper amine oxidase-like N-terminal" evidence="3">
    <location>
        <begin position="65"/>
        <end position="185"/>
    </location>
</feature>
<gene>
    <name evidence="4" type="ORF">PRIO_5463</name>
</gene>
<dbReference type="InterPro" id="IPR036582">
    <property type="entry name" value="Mao_N_sf"/>
</dbReference>
<accession>A0A0E4HE67</accession>
<name>A0A0E4HE67_9BACL</name>